<comment type="subcellular location">
    <subcellularLocation>
        <location evidence="1">Plastid</location>
    </subcellularLocation>
</comment>
<dbReference type="InterPro" id="IPR027640">
    <property type="entry name" value="Kinesin-like_fam"/>
</dbReference>
<dbReference type="GO" id="GO:0008017">
    <property type="term" value="F:microtubule binding"/>
    <property type="evidence" value="ECO:0007669"/>
    <property type="project" value="InterPro"/>
</dbReference>
<feature type="coiled-coil region" evidence="8">
    <location>
        <begin position="1085"/>
        <end position="1186"/>
    </location>
</feature>
<evidence type="ECO:0000256" key="3">
    <source>
        <dbReference type="ARBA" id="ARBA00022741"/>
    </source>
</evidence>
<dbReference type="InterPro" id="IPR001752">
    <property type="entry name" value="Kinesin_motor_dom"/>
</dbReference>
<evidence type="ECO:0000313" key="10">
    <source>
        <dbReference type="EMBL" id="RAL51892.1"/>
    </source>
</evidence>
<feature type="coiled-coil region" evidence="8">
    <location>
        <begin position="951"/>
        <end position="1041"/>
    </location>
</feature>
<keyword evidence="3 7" id="KW-0547">Nucleotide-binding</keyword>
<sequence>MERIHVSVRARPLSLEEAKTSPWRIAGNSIFFSNQPTTKFDFDRIYGEECKTGDVYKARIKDIVSAAVKGFNGTVFAYGQTSSGKTHTMRGSSSEPGVIPLAVHDLFNFIQEEVDREFLLRMSYMEIYNEEINDLLAPEHWRLQIHESIERGIFVAGLREEIVASPEHVLELMEFGESHRHTGETNMNLHSSRSHTIFRMIIESREKAEHANSDSSCDAVRVSALNLVDLAGSERAAKTGAEGVRLKEGSHINKSLMTLGTVIKKLSEGAESQGGHVPYRDSKLTRILQPALGGNANTAIICNITLAQVHADETKSSLQFASRALRVTNSVHVNEILTDAALLKRQKKEIEQLRGKLQDSHSEHLEDEILNLRNTLLKSELERERIALELEEEKKAQAEREKRLQEQAKKIENLSTMVLCSNRDESHDFYKKDKRRDTWCPGNLSRMNAKELYPAVKGDLSSVKPLRAGRDVCSLFPFEELLDPDSVGRTSNQEKDVLNIQTEECCVPDQQALVHVTSRRKGVPWKKSIQTEHNNSGEMQAQQQQQQYPSASKAPAQCGVRGGEMQAQYEELLLEFETHKTVSDIQIDYLTRKLAEGEALQIESFNDSSMQYNSNKIHLMGNNYLKDSEAILVIKQLQEKIRLLEKERSSSQESLDDVVELATEQTLSAREKYAEVYQELLVAKEEAKGAREQLASVEFAKEKNFESQILAEVERMITEVESLGNFVDSTIPVIVDDLFQSHSTISTSINEFKPIIPEISMQIKSITQNQEKLCSCLRGRINDLEDEKVLLHNQNLELHVQIEQLQKLVQSFDDALADYSEKHEGEKLELLSHIHSLQKELSSVSSSSFAREKESLRKDLEKTKAKLKDTQSKLKIAIQEKTKLEGEKACSEREIKLLHGQKATLERDINKHDSIIGRRRHSVLDRSSNAFEAKRAKGSTSLAEQIMQEDFKKLEVLAFEMETTIASLEEELTISNEEKEEARSRAESLAADMQTLSDELDASKEELSALKEEALHLASSLEEYKSRHQELKSTINTLFEEKEDLGMQLADALLAIEEEKAIWSAKERASVDAIAETTNLYNVEIATLSKGMSELKNELEVYREECKLLKERLTQSDRSTSLEKEFCTEKSLEIDQIRNELRAVEEHSTKTQEALNSQLEVVSLEHRNTIEEVEKLRVELSMLIRERTALLARIRELGSRDDFQSPKHDELEQLKKTLASVEVKMHSDEVKASLEKAKLRMRLHGTQRKLDAFRARHTDLVKGMDLMNQKFETASKELKQRLASCGQEILSLKKQLAACKGG</sequence>
<evidence type="ECO:0000256" key="6">
    <source>
        <dbReference type="ARBA" id="ARBA00023175"/>
    </source>
</evidence>
<evidence type="ECO:0000256" key="8">
    <source>
        <dbReference type="SAM" id="Coils"/>
    </source>
</evidence>
<evidence type="ECO:0000256" key="5">
    <source>
        <dbReference type="ARBA" id="ARBA00023054"/>
    </source>
</evidence>
<feature type="binding site" evidence="7">
    <location>
        <begin position="79"/>
        <end position="86"/>
    </location>
    <ligand>
        <name>ATP</name>
        <dbReference type="ChEBI" id="CHEBI:30616"/>
    </ligand>
</feature>
<evidence type="ECO:0000313" key="11">
    <source>
        <dbReference type="Proteomes" id="UP000249390"/>
    </source>
</evidence>
<dbReference type="GO" id="GO:0003777">
    <property type="term" value="F:microtubule motor activity"/>
    <property type="evidence" value="ECO:0007669"/>
    <property type="project" value="InterPro"/>
</dbReference>
<name>A0A328E1M4_9ASTE</name>
<dbReference type="GO" id="GO:0005524">
    <property type="term" value="F:ATP binding"/>
    <property type="evidence" value="ECO:0007669"/>
    <property type="project" value="UniProtKB-UniRule"/>
</dbReference>
<evidence type="ECO:0000256" key="4">
    <source>
        <dbReference type="ARBA" id="ARBA00022840"/>
    </source>
</evidence>
<accession>A0A328E1M4</accession>
<feature type="coiled-coil region" evidence="8">
    <location>
        <begin position="634"/>
        <end position="693"/>
    </location>
</feature>
<keyword evidence="5 8" id="KW-0175">Coiled coil</keyword>
<dbReference type="PROSITE" id="PS50067">
    <property type="entry name" value="KINESIN_MOTOR_2"/>
    <property type="match status" value="1"/>
</dbReference>
<dbReference type="GO" id="GO:0140694">
    <property type="term" value="P:membraneless organelle assembly"/>
    <property type="evidence" value="ECO:0007669"/>
    <property type="project" value="UniProtKB-ARBA"/>
</dbReference>
<evidence type="ECO:0000259" key="9">
    <source>
        <dbReference type="PROSITE" id="PS50067"/>
    </source>
</evidence>
<feature type="coiled-coil region" evidence="8">
    <location>
        <begin position="333"/>
        <end position="414"/>
    </location>
</feature>
<protein>
    <recommendedName>
        <fullName evidence="9">Kinesin motor domain-containing protein</fullName>
    </recommendedName>
</protein>
<dbReference type="GO" id="GO:0043515">
    <property type="term" value="F:kinetochore binding"/>
    <property type="evidence" value="ECO:0007669"/>
    <property type="project" value="UniProtKB-ARBA"/>
</dbReference>
<comment type="caution">
    <text evidence="10">The sequence shown here is derived from an EMBL/GenBank/DDBJ whole genome shotgun (WGS) entry which is preliminary data.</text>
</comment>
<feature type="domain" description="Kinesin motor" evidence="9">
    <location>
        <begin position="3"/>
        <end position="327"/>
    </location>
</feature>
<dbReference type="GO" id="GO:0042327">
    <property type="term" value="P:positive regulation of phosphorylation"/>
    <property type="evidence" value="ECO:0007669"/>
    <property type="project" value="UniProtKB-ARBA"/>
</dbReference>
<dbReference type="GO" id="GO:0033044">
    <property type="term" value="P:regulation of chromosome organization"/>
    <property type="evidence" value="ECO:0007669"/>
    <property type="project" value="UniProtKB-ARBA"/>
</dbReference>
<dbReference type="PANTHER" id="PTHR47968:SF75">
    <property type="entry name" value="CENTROMERE-ASSOCIATED PROTEIN E"/>
    <property type="match status" value="1"/>
</dbReference>
<organism evidence="10 11">
    <name type="scientific">Cuscuta australis</name>
    <dbReference type="NCBI Taxonomy" id="267555"/>
    <lineage>
        <taxon>Eukaryota</taxon>
        <taxon>Viridiplantae</taxon>
        <taxon>Streptophyta</taxon>
        <taxon>Embryophyta</taxon>
        <taxon>Tracheophyta</taxon>
        <taxon>Spermatophyta</taxon>
        <taxon>Magnoliopsida</taxon>
        <taxon>eudicotyledons</taxon>
        <taxon>Gunneridae</taxon>
        <taxon>Pentapetalae</taxon>
        <taxon>asterids</taxon>
        <taxon>lamiids</taxon>
        <taxon>Solanales</taxon>
        <taxon>Convolvulaceae</taxon>
        <taxon>Cuscuteae</taxon>
        <taxon>Cuscuta</taxon>
        <taxon>Cuscuta subgen. Grammica</taxon>
        <taxon>Cuscuta sect. Cleistogrammica</taxon>
    </lineage>
</organism>
<dbReference type="FunFam" id="3.40.850.10:FF:000026">
    <property type="entry name" value="Centromere-associated protein E"/>
    <property type="match status" value="1"/>
</dbReference>
<dbReference type="SUPFAM" id="SSF52540">
    <property type="entry name" value="P-loop containing nucleoside triphosphate hydrolases"/>
    <property type="match status" value="1"/>
</dbReference>
<keyword evidence="4 7" id="KW-0067">ATP-binding</keyword>
<dbReference type="Pfam" id="PF00225">
    <property type="entry name" value="Kinesin"/>
    <property type="match status" value="1"/>
</dbReference>
<dbReference type="InterPro" id="IPR036961">
    <property type="entry name" value="Kinesin_motor_dom_sf"/>
</dbReference>
<keyword evidence="11" id="KW-1185">Reference proteome</keyword>
<gene>
    <name evidence="10" type="ORF">DM860_010610</name>
</gene>
<feature type="coiled-coil region" evidence="8">
    <location>
        <begin position="850"/>
        <end position="894"/>
    </location>
</feature>
<dbReference type="Gene3D" id="3.40.850.10">
    <property type="entry name" value="Kinesin motor domain"/>
    <property type="match status" value="1"/>
</dbReference>
<reference evidence="10 11" key="1">
    <citation type="submission" date="2018-06" db="EMBL/GenBank/DDBJ databases">
        <title>The Genome of Cuscuta australis (Dodder) Provides Insight into the Evolution of Plant Parasitism.</title>
        <authorList>
            <person name="Liu H."/>
        </authorList>
    </citation>
    <scope>NUCLEOTIDE SEQUENCE [LARGE SCALE GENOMIC DNA]</scope>
    <source>
        <strain evidence="11">cv. Yunnan</strain>
        <tissue evidence="10">Vines</tissue>
    </source>
</reference>
<dbReference type="GO" id="GO:0000278">
    <property type="term" value="P:mitotic cell cycle"/>
    <property type="evidence" value="ECO:0007669"/>
    <property type="project" value="UniProtKB-ARBA"/>
</dbReference>
<evidence type="ECO:0000256" key="1">
    <source>
        <dbReference type="ARBA" id="ARBA00004474"/>
    </source>
</evidence>
<proteinExistence type="inferred from homology"/>
<dbReference type="CDD" id="cd01374">
    <property type="entry name" value="KISc_CENP_E"/>
    <property type="match status" value="1"/>
</dbReference>
<feature type="coiled-coil region" evidence="8">
    <location>
        <begin position="767"/>
        <end position="822"/>
    </location>
</feature>
<comment type="similarity">
    <text evidence="2">Belongs to the TRAFAC class myosin-kinesin ATPase superfamily. Kinesin family. KIN-7 subfamily.</text>
</comment>
<dbReference type="EMBL" id="NQVE01000046">
    <property type="protein sequence ID" value="RAL51892.1"/>
    <property type="molecule type" value="Genomic_DNA"/>
</dbReference>
<dbReference type="GO" id="GO:0009536">
    <property type="term" value="C:plastid"/>
    <property type="evidence" value="ECO:0007669"/>
    <property type="project" value="UniProtKB-SubCell"/>
</dbReference>
<dbReference type="GO" id="GO:1901987">
    <property type="term" value="P:regulation of cell cycle phase transition"/>
    <property type="evidence" value="ECO:0007669"/>
    <property type="project" value="UniProtKB-ARBA"/>
</dbReference>
<dbReference type="PANTHER" id="PTHR47968">
    <property type="entry name" value="CENTROMERE PROTEIN E"/>
    <property type="match status" value="1"/>
</dbReference>
<dbReference type="InterPro" id="IPR027417">
    <property type="entry name" value="P-loop_NTPase"/>
</dbReference>
<dbReference type="SMART" id="SM00129">
    <property type="entry name" value="KISc"/>
    <property type="match status" value="1"/>
</dbReference>
<evidence type="ECO:0000256" key="7">
    <source>
        <dbReference type="PROSITE-ProRule" id="PRU00283"/>
    </source>
</evidence>
<dbReference type="Proteomes" id="UP000249390">
    <property type="component" value="Unassembled WGS sequence"/>
</dbReference>
<dbReference type="PRINTS" id="PR00380">
    <property type="entry name" value="KINESINHEAVY"/>
</dbReference>
<dbReference type="GO" id="GO:0000226">
    <property type="term" value="P:microtubule cytoskeleton organization"/>
    <property type="evidence" value="ECO:0007669"/>
    <property type="project" value="UniProtKB-ARBA"/>
</dbReference>
<dbReference type="GO" id="GO:0000779">
    <property type="term" value="C:condensed chromosome, centromeric region"/>
    <property type="evidence" value="ECO:0007669"/>
    <property type="project" value="UniProtKB-ARBA"/>
</dbReference>
<dbReference type="GO" id="GO:0008608">
    <property type="term" value="P:attachment of spindle microtubules to kinetochore"/>
    <property type="evidence" value="ECO:0007669"/>
    <property type="project" value="UniProtKB-ARBA"/>
</dbReference>
<dbReference type="GO" id="GO:0007018">
    <property type="term" value="P:microtubule-based movement"/>
    <property type="evidence" value="ECO:0007669"/>
    <property type="project" value="InterPro"/>
</dbReference>
<keyword evidence="6 7" id="KW-0505">Motor protein</keyword>
<evidence type="ECO:0000256" key="2">
    <source>
        <dbReference type="ARBA" id="ARBA00007310"/>
    </source>
</evidence>